<dbReference type="PANTHER" id="PTHR45947:SF3">
    <property type="entry name" value="SULFOQUINOVOSYL TRANSFERASE SQD2"/>
    <property type="match status" value="1"/>
</dbReference>
<dbReference type="CDD" id="cd03801">
    <property type="entry name" value="GT4_PimA-like"/>
    <property type="match status" value="1"/>
</dbReference>
<protein>
    <submittedName>
        <fullName evidence="3">Glycosyltransferase family 4 protein</fullName>
    </submittedName>
</protein>
<feature type="domain" description="Glycosyl transferase family 1" evidence="1">
    <location>
        <begin position="204"/>
        <end position="355"/>
    </location>
</feature>
<evidence type="ECO:0000259" key="1">
    <source>
        <dbReference type="Pfam" id="PF00534"/>
    </source>
</evidence>
<dbReference type="GO" id="GO:0016757">
    <property type="term" value="F:glycosyltransferase activity"/>
    <property type="evidence" value="ECO:0007669"/>
    <property type="project" value="InterPro"/>
</dbReference>
<dbReference type="Pfam" id="PF13439">
    <property type="entry name" value="Glyco_transf_4"/>
    <property type="match status" value="1"/>
</dbReference>
<comment type="caution">
    <text evidence="3">The sequence shown here is derived from an EMBL/GenBank/DDBJ whole genome shotgun (WGS) entry which is preliminary data.</text>
</comment>
<evidence type="ECO:0000313" key="3">
    <source>
        <dbReference type="EMBL" id="TII01266.1"/>
    </source>
</evidence>
<organism evidence="3 4">
    <name type="scientific">Streptococcus suis</name>
    <dbReference type="NCBI Taxonomy" id="1307"/>
    <lineage>
        <taxon>Bacteria</taxon>
        <taxon>Bacillati</taxon>
        <taxon>Bacillota</taxon>
        <taxon>Bacilli</taxon>
        <taxon>Lactobacillales</taxon>
        <taxon>Streptococcaceae</taxon>
        <taxon>Streptococcus</taxon>
    </lineage>
</organism>
<dbReference type="InterPro" id="IPR028098">
    <property type="entry name" value="Glyco_trans_4-like_N"/>
</dbReference>
<reference evidence="3 4" key="1">
    <citation type="submission" date="2019-04" db="EMBL/GenBank/DDBJ databases">
        <title>Genome analysis of Streptococcus suis strain WUSS424.</title>
        <authorList>
            <person name="Chen H."/>
            <person name="Gao X."/>
            <person name="Wu Z."/>
        </authorList>
    </citation>
    <scope>NUCLEOTIDE SEQUENCE [LARGE SCALE GENOMIC DNA]</scope>
    <source>
        <strain evidence="3 4">WUSS424</strain>
    </source>
</reference>
<dbReference type="OrthoDB" id="73743at2"/>
<dbReference type="Pfam" id="PF00534">
    <property type="entry name" value="Glycos_transf_1"/>
    <property type="match status" value="1"/>
</dbReference>
<evidence type="ECO:0000313" key="4">
    <source>
        <dbReference type="Proteomes" id="UP000305165"/>
    </source>
</evidence>
<gene>
    <name evidence="3" type="ORF">FAJ39_02790</name>
</gene>
<dbReference type="EMBL" id="SSXO01000001">
    <property type="protein sequence ID" value="TII01266.1"/>
    <property type="molecule type" value="Genomic_DNA"/>
</dbReference>
<keyword evidence="3" id="KW-0808">Transferase</keyword>
<sequence>MSNQKTIVFFSGYYLPFLGGIERYTDKLTEELTKMGYRIIMVTSKHDESLADREEMLDGRVIYRLPVKKLFKQRYPILDINATYRQLMTALSEEEIDYVICNTRFHLTTLAGLRFAKKSGIPSLVIEHGSSHFTVNNRFLDFFGAIYEHVLTAYVKQLTKYFYAVSERSTQWLMHFGIEAEGVIYNSVSADLALNFSESYLLDKSEDEIFVTYAGRLLKEKGIEVLLEAFELNQFPDTVKLNIAGDGPLFEELIAQYESDRIRFLGKCDFKDTMSLMAQTDIFVYPSMYPEGLPTSILEAGMLSSAIIATDRGGTIEVINCDDLGVIIEENVQSLAEALKDLVTDETKRLALQVNIHKRILENFTWTQTAKHVESILKGMR</sequence>
<dbReference type="Proteomes" id="UP000305165">
    <property type="component" value="Unassembled WGS sequence"/>
</dbReference>
<name>A0A4T2GPU9_STRSU</name>
<dbReference type="Gene3D" id="3.40.50.2000">
    <property type="entry name" value="Glycogen Phosphorylase B"/>
    <property type="match status" value="2"/>
</dbReference>
<dbReference type="InterPro" id="IPR001296">
    <property type="entry name" value="Glyco_trans_1"/>
</dbReference>
<feature type="domain" description="Glycosyltransferase subfamily 4-like N-terminal" evidence="2">
    <location>
        <begin position="19"/>
        <end position="190"/>
    </location>
</feature>
<proteinExistence type="predicted"/>
<accession>A0A4T2GPU9</accession>
<dbReference type="AlphaFoldDB" id="A0A4T2GPU9"/>
<dbReference type="InterPro" id="IPR050194">
    <property type="entry name" value="Glycosyltransferase_grp1"/>
</dbReference>
<dbReference type="PANTHER" id="PTHR45947">
    <property type="entry name" value="SULFOQUINOVOSYL TRANSFERASE SQD2"/>
    <property type="match status" value="1"/>
</dbReference>
<dbReference type="SUPFAM" id="SSF53756">
    <property type="entry name" value="UDP-Glycosyltransferase/glycogen phosphorylase"/>
    <property type="match status" value="1"/>
</dbReference>
<evidence type="ECO:0000259" key="2">
    <source>
        <dbReference type="Pfam" id="PF13439"/>
    </source>
</evidence>